<evidence type="ECO:0000313" key="3">
    <source>
        <dbReference type="Proteomes" id="UP000838821"/>
    </source>
</evidence>
<feature type="region of interest" description="Disordered" evidence="1">
    <location>
        <begin position="287"/>
        <end position="323"/>
    </location>
</feature>
<accession>A0ABM9CL79</accession>
<feature type="compositionally biased region" description="Basic and acidic residues" evidence="1">
    <location>
        <begin position="288"/>
        <end position="307"/>
    </location>
</feature>
<evidence type="ECO:0008006" key="4">
    <source>
        <dbReference type="Google" id="ProtNLM"/>
    </source>
</evidence>
<proteinExistence type="predicted"/>
<reference evidence="2" key="1">
    <citation type="submission" date="2022-01" db="EMBL/GenBank/DDBJ databases">
        <authorList>
            <person name="Criscuolo A."/>
        </authorList>
    </citation>
    <scope>NUCLEOTIDE SEQUENCE</scope>
    <source>
        <strain evidence="2">CIP111891</strain>
    </source>
</reference>
<organism evidence="2 3">
    <name type="scientific">Paenibacillus allorhizoplanae</name>
    <dbReference type="NCBI Taxonomy" id="2905648"/>
    <lineage>
        <taxon>Bacteria</taxon>
        <taxon>Bacillati</taxon>
        <taxon>Bacillota</taxon>
        <taxon>Bacilli</taxon>
        <taxon>Bacillales</taxon>
        <taxon>Paenibacillaceae</taxon>
        <taxon>Paenibacillus</taxon>
    </lineage>
</organism>
<protein>
    <recommendedName>
        <fullName evidence="4">Recombinational DNA repair protein (RecE pathway)</fullName>
    </recommendedName>
</protein>
<keyword evidence="3" id="KW-1185">Reference proteome</keyword>
<evidence type="ECO:0000313" key="2">
    <source>
        <dbReference type="EMBL" id="CAH1215226.1"/>
    </source>
</evidence>
<comment type="caution">
    <text evidence="2">The sequence shown here is derived from an EMBL/GenBank/DDBJ whole genome shotgun (WGS) entry which is preliminary data.</text>
</comment>
<evidence type="ECO:0000256" key="1">
    <source>
        <dbReference type="SAM" id="MobiDB-lite"/>
    </source>
</evidence>
<dbReference type="Proteomes" id="UP000838821">
    <property type="component" value="Unassembled WGS sequence"/>
</dbReference>
<gene>
    <name evidence="2" type="ORF">PAECIP111891_04233</name>
</gene>
<dbReference type="EMBL" id="CAKMMW010000013">
    <property type="protein sequence ID" value="CAH1215226.1"/>
    <property type="molecule type" value="Genomic_DNA"/>
</dbReference>
<sequence>MTQITQKELTQSERFMNKVVNEFGSSVGEVALTNFQKRLAQNYFVAVDSALRMAEEKRLKKTNNKDQLAISWANVNMEKLSRDVIARARIGFDPAQPNHISMMPFKNNTLNKYDIVFIEGYRGMELKAVKYGLNVPDNVIVEVVYSTDHFKSIKKDRNNQIETYEFAITNEFDRGNIIGGFYYHDYKTTPEKNKLVVMNLKDIEKRKPKHASVEFWGGEKDIWENNKKVGKEVVDGWYEKMVYKTVFRAAHGDVTIDSQKIDDDYLQMKQSEGEYADGSAAQEINENANREAIDIEHEILEPEHVDADPEPQASKQPTGGPDF</sequence>
<dbReference type="RefSeq" id="WP_236290267.1">
    <property type="nucleotide sequence ID" value="NZ_CAKMMW010000013.1"/>
</dbReference>
<name>A0ABM9CL79_9BACL</name>